<evidence type="ECO:0000313" key="3">
    <source>
        <dbReference type="Proteomes" id="UP000245884"/>
    </source>
</evidence>
<dbReference type="AlphaFoldDB" id="A0A316V0P2"/>
<feature type="compositionally biased region" description="Basic residues" evidence="1">
    <location>
        <begin position="10"/>
        <end position="32"/>
    </location>
</feature>
<name>A0A316V0P2_9BASI</name>
<feature type="compositionally biased region" description="Low complexity" evidence="1">
    <location>
        <begin position="55"/>
        <end position="64"/>
    </location>
</feature>
<keyword evidence="3" id="KW-1185">Reference proteome</keyword>
<evidence type="ECO:0000313" key="2">
    <source>
        <dbReference type="EMBL" id="PWN31116.1"/>
    </source>
</evidence>
<dbReference type="RefSeq" id="XP_025365728.1">
    <property type="nucleotide sequence ID" value="XM_025509520.1"/>
</dbReference>
<feature type="compositionally biased region" description="Polar residues" evidence="1">
    <location>
        <begin position="84"/>
        <end position="97"/>
    </location>
</feature>
<dbReference type="EMBL" id="KZ819662">
    <property type="protein sequence ID" value="PWN31116.1"/>
    <property type="molecule type" value="Genomic_DNA"/>
</dbReference>
<gene>
    <name evidence="2" type="ORF">BDZ90DRAFT_35256</name>
</gene>
<evidence type="ECO:0000256" key="1">
    <source>
        <dbReference type="SAM" id="MobiDB-lite"/>
    </source>
</evidence>
<proteinExistence type="predicted"/>
<dbReference type="Proteomes" id="UP000245884">
    <property type="component" value="Unassembled WGS sequence"/>
</dbReference>
<feature type="region of interest" description="Disordered" evidence="1">
    <location>
        <begin position="1"/>
        <end position="106"/>
    </location>
</feature>
<dbReference type="GeneID" id="37031343"/>
<sequence>MLLPPSPPKPARRGRSQHHRSSREKLSSRRSRTLGVSAKWTTISLAAGTAHGIPTMTTTTSSTTKQETRHRTARHTREGRANRSRGTAASPTGSVQKRLSWHWRGP</sequence>
<organism evidence="2 3">
    <name type="scientific">Jaminaea rosea</name>
    <dbReference type="NCBI Taxonomy" id="1569628"/>
    <lineage>
        <taxon>Eukaryota</taxon>
        <taxon>Fungi</taxon>
        <taxon>Dikarya</taxon>
        <taxon>Basidiomycota</taxon>
        <taxon>Ustilaginomycotina</taxon>
        <taxon>Exobasidiomycetes</taxon>
        <taxon>Microstromatales</taxon>
        <taxon>Microstromatales incertae sedis</taxon>
        <taxon>Jaminaea</taxon>
    </lineage>
</organism>
<protein>
    <submittedName>
        <fullName evidence="2">Uncharacterized protein</fullName>
    </submittedName>
</protein>
<accession>A0A316V0P2</accession>
<feature type="compositionally biased region" description="Basic and acidic residues" evidence="1">
    <location>
        <begin position="66"/>
        <end position="81"/>
    </location>
</feature>
<reference evidence="2 3" key="1">
    <citation type="journal article" date="2018" name="Mol. Biol. Evol.">
        <title>Broad Genomic Sampling Reveals a Smut Pathogenic Ancestry of the Fungal Clade Ustilaginomycotina.</title>
        <authorList>
            <person name="Kijpornyongpan T."/>
            <person name="Mondo S.J."/>
            <person name="Barry K."/>
            <person name="Sandor L."/>
            <person name="Lee J."/>
            <person name="Lipzen A."/>
            <person name="Pangilinan J."/>
            <person name="LaButti K."/>
            <person name="Hainaut M."/>
            <person name="Henrissat B."/>
            <person name="Grigoriev I.V."/>
            <person name="Spatafora J.W."/>
            <person name="Aime M.C."/>
        </authorList>
    </citation>
    <scope>NUCLEOTIDE SEQUENCE [LARGE SCALE GENOMIC DNA]</scope>
    <source>
        <strain evidence="2 3">MCA 5214</strain>
    </source>
</reference>